<dbReference type="Gene3D" id="3.40.50.10490">
    <property type="entry name" value="Glucose-6-phosphate isomerase like protein, domain 1"/>
    <property type="match status" value="1"/>
</dbReference>
<dbReference type="SUPFAM" id="SSF53697">
    <property type="entry name" value="SIS domain"/>
    <property type="match status" value="1"/>
</dbReference>
<dbReference type="Pfam" id="PF01418">
    <property type="entry name" value="HTH_6"/>
    <property type="match status" value="1"/>
</dbReference>
<reference evidence="6" key="1">
    <citation type="journal article" date="2021" name="PeerJ">
        <title>Extensive microbial diversity within the chicken gut microbiome revealed by metagenomics and culture.</title>
        <authorList>
            <person name="Gilroy R."/>
            <person name="Ravi A."/>
            <person name="Getino M."/>
            <person name="Pursley I."/>
            <person name="Horton D.L."/>
            <person name="Alikhan N.F."/>
            <person name="Baker D."/>
            <person name="Gharbi K."/>
            <person name="Hall N."/>
            <person name="Watson M."/>
            <person name="Adriaenssens E.M."/>
            <person name="Foster-Nyarko E."/>
            <person name="Jarju S."/>
            <person name="Secka A."/>
            <person name="Antonio M."/>
            <person name="Oren A."/>
            <person name="Chaudhuri R.R."/>
            <person name="La Ragione R."/>
            <person name="Hildebrand F."/>
            <person name="Pallen M.J."/>
        </authorList>
    </citation>
    <scope>NUCLEOTIDE SEQUENCE</scope>
    <source>
        <strain evidence="6">ChiGjej1B1-13045</strain>
    </source>
</reference>
<dbReference type="InterPro" id="IPR035472">
    <property type="entry name" value="RpiR-like_SIS"/>
</dbReference>
<dbReference type="InterPro" id="IPR047640">
    <property type="entry name" value="RpiR-like"/>
</dbReference>
<dbReference type="Gene3D" id="1.10.10.10">
    <property type="entry name" value="Winged helix-like DNA-binding domain superfamily/Winged helix DNA-binding domain"/>
    <property type="match status" value="1"/>
</dbReference>
<dbReference type="EMBL" id="DXCD01000173">
    <property type="protein sequence ID" value="HIZ13574.1"/>
    <property type="molecule type" value="Genomic_DNA"/>
</dbReference>
<keyword evidence="2" id="KW-0238">DNA-binding</keyword>
<dbReference type="PANTHER" id="PTHR30514">
    <property type="entry name" value="GLUCOKINASE"/>
    <property type="match status" value="1"/>
</dbReference>
<name>A0A9D2IJV5_9FIRM</name>
<dbReference type="InterPro" id="IPR046348">
    <property type="entry name" value="SIS_dom_sf"/>
</dbReference>
<dbReference type="InterPro" id="IPR036388">
    <property type="entry name" value="WH-like_DNA-bd_sf"/>
</dbReference>
<dbReference type="GO" id="GO:0003700">
    <property type="term" value="F:DNA-binding transcription factor activity"/>
    <property type="evidence" value="ECO:0007669"/>
    <property type="project" value="InterPro"/>
</dbReference>
<dbReference type="InterPro" id="IPR009057">
    <property type="entry name" value="Homeodomain-like_sf"/>
</dbReference>
<dbReference type="PROSITE" id="PS51464">
    <property type="entry name" value="SIS"/>
    <property type="match status" value="1"/>
</dbReference>
<gene>
    <name evidence="6" type="ORF">H9817_06580</name>
</gene>
<comment type="caution">
    <text evidence="6">The sequence shown here is derived from an EMBL/GenBank/DDBJ whole genome shotgun (WGS) entry which is preliminary data.</text>
</comment>
<proteinExistence type="predicted"/>
<dbReference type="SUPFAM" id="SSF46689">
    <property type="entry name" value="Homeodomain-like"/>
    <property type="match status" value="1"/>
</dbReference>
<dbReference type="GO" id="GO:0097367">
    <property type="term" value="F:carbohydrate derivative binding"/>
    <property type="evidence" value="ECO:0007669"/>
    <property type="project" value="InterPro"/>
</dbReference>
<dbReference type="InterPro" id="IPR000281">
    <property type="entry name" value="HTH_RpiR"/>
</dbReference>
<evidence type="ECO:0000256" key="1">
    <source>
        <dbReference type="ARBA" id="ARBA00023015"/>
    </source>
</evidence>
<dbReference type="Proteomes" id="UP000824017">
    <property type="component" value="Unassembled WGS sequence"/>
</dbReference>
<evidence type="ECO:0000313" key="7">
    <source>
        <dbReference type="Proteomes" id="UP000824017"/>
    </source>
</evidence>
<dbReference type="AlphaFoldDB" id="A0A9D2IJV5"/>
<reference evidence="6" key="2">
    <citation type="submission" date="2021-04" db="EMBL/GenBank/DDBJ databases">
        <authorList>
            <person name="Gilroy R."/>
        </authorList>
    </citation>
    <scope>NUCLEOTIDE SEQUENCE</scope>
    <source>
        <strain evidence="6">ChiGjej1B1-13045</strain>
    </source>
</reference>
<evidence type="ECO:0000313" key="6">
    <source>
        <dbReference type="EMBL" id="HIZ13574.1"/>
    </source>
</evidence>
<dbReference type="GO" id="GO:0003677">
    <property type="term" value="F:DNA binding"/>
    <property type="evidence" value="ECO:0007669"/>
    <property type="project" value="UniProtKB-KW"/>
</dbReference>
<feature type="domain" description="SIS" evidence="5">
    <location>
        <begin position="131"/>
        <end position="270"/>
    </location>
</feature>
<dbReference type="GO" id="GO:1901135">
    <property type="term" value="P:carbohydrate derivative metabolic process"/>
    <property type="evidence" value="ECO:0007669"/>
    <property type="project" value="InterPro"/>
</dbReference>
<dbReference type="Pfam" id="PF01380">
    <property type="entry name" value="SIS"/>
    <property type="match status" value="1"/>
</dbReference>
<sequence length="293" mass="33168">MKDHIRKQIEMGYADLRRSEKQAADYILNHMKEMPELSIDRLAQYAGVSQPTVLRMLKALGFAGYKDFRYQIVADLARKEADPGAGTGLMYGYTLERDASLEELPVNITETTQRMLEETLKNFPGKTYRKTVETLTNARLIDIYGVENSEVTALDLLTKLLYLGLPCRHFSDCYLQQIAAGSLTSEDVAVGISYSGESKDTVDALKTAKKAGARTVVITNFKDSTISRYADILICTSQEQLMYGDAIFSRSPQILIVDMIYMGIISSDYERYENQLNRCEKVVQEKAYDHRKK</sequence>
<dbReference type="PROSITE" id="PS51071">
    <property type="entry name" value="HTH_RPIR"/>
    <property type="match status" value="1"/>
</dbReference>
<keyword evidence="1" id="KW-0805">Transcription regulation</keyword>
<evidence type="ECO:0000259" key="4">
    <source>
        <dbReference type="PROSITE" id="PS51071"/>
    </source>
</evidence>
<organism evidence="6 7">
    <name type="scientific">Candidatus Mediterraneibacter stercorigallinarum</name>
    <dbReference type="NCBI Taxonomy" id="2838686"/>
    <lineage>
        <taxon>Bacteria</taxon>
        <taxon>Bacillati</taxon>
        <taxon>Bacillota</taxon>
        <taxon>Clostridia</taxon>
        <taxon>Lachnospirales</taxon>
        <taxon>Lachnospiraceae</taxon>
        <taxon>Mediterraneibacter</taxon>
    </lineage>
</organism>
<dbReference type="CDD" id="cd05013">
    <property type="entry name" value="SIS_RpiR"/>
    <property type="match status" value="1"/>
</dbReference>
<evidence type="ECO:0000259" key="5">
    <source>
        <dbReference type="PROSITE" id="PS51464"/>
    </source>
</evidence>
<dbReference type="PANTHER" id="PTHR30514:SF1">
    <property type="entry name" value="HTH-TYPE TRANSCRIPTIONAL REGULATOR HEXR-RELATED"/>
    <property type="match status" value="1"/>
</dbReference>
<feature type="domain" description="HTH rpiR-type" evidence="4">
    <location>
        <begin position="3"/>
        <end position="79"/>
    </location>
</feature>
<dbReference type="InterPro" id="IPR001347">
    <property type="entry name" value="SIS_dom"/>
</dbReference>
<protein>
    <submittedName>
        <fullName evidence="6">MurR/RpiR family transcriptional regulator</fullName>
    </submittedName>
</protein>
<evidence type="ECO:0000256" key="2">
    <source>
        <dbReference type="ARBA" id="ARBA00023125"/>
    </source>
</evidence>
<keyword evidence="3" id="KW-0804">Transcription</keyword>
<evidence type="ECO:0000256" key="3">
    <source>
        <dbReference type="ARBA" id="ARBA00023163"/>
    </source>
</evidence>
<accession>A0A9D2IJV5</accession>